<dbReference type="SUPFAM" id="SSF47384">
    <property type="entry name" value="Homodimeric domain of signal transducing histidine kinase"/>
    <property type="match status" value="1"/>
</dbReference>
<evidence type="ECO:0000256" key="8">
    <source>
        <dbReference type="ARBA" id="ARBA00022741"/>
    </source>
</evidence>
<feature type="coiled-coil region" evidence="13">
    <location>
        <begin position="37"/>
        <end position="64"/>
    </location>
</feature>
<evidence type="ECO:0000256" key="12">
    <source>
        <dbReference type="ARBA" id="ARBA00023136"/>
    </source>
</evidence>
<name>A0A2H0LWY1_9BACT</name>
<keyword evidence="13" id="KW-0175">Coiled coil</keyword>
<dbReference type="PANTHER" id="PTHR43547:SF2">
    <property type="entry name" value="HYBRID SIGNAL TRANSDUCTION HISTIDINE KINASE C"/>
    <property type="match status" value="1"/>
</dbReference>
<dbReference type="EC" id="2.7.13.3" evidence="4"/>
<dbReference type="InterPro" id="IPR036097">
    <property type="entry name" value="HisK_dim/P_sf"/>
</dbReference>
<dbReference type="GO" id="GO:0045121">
    <property type="term" value="C:membrane raft"/>
    <property type="evidence" value="ECO:0007669"/>
    <property type="project" value="UniProtKB-SubCell"/>
</dbReference>
<organism evidence="16 17">
    <name type="scientific">Candidatus Ghiorseimicrobium undicola</name>
    <dbReference type="NCBI Taxonomy" id="1974746"/>
    <lineage>
        <taxon>Bacteria</taxon>
        <taxon>Pseudomonadati</taxon>
        <taxon>Candidatus Omnitrophota</taxon>
        <taxon>Candidatus Ghiorseimicrobium</taxon>
    </lineage>
</organism>
<dbReference type="Pfam" id="PF02518">
    <property type="entry name" value="HATPase_c"/>
    <property type="match status" value="1"/>
</dbReference>
<evidence type="ECO:0000256" key="7">
    <source>
        <dbReference type="ARBA" id="ARBA00022679"/>
    </source>
</evidence>
<comment type="catalytic activity">
    <reaction evidence="1">
        <text>ATP + protein L-histidine = ADP + protein N-phospho-L-histidine.</text>
        <dbReference type="EC" id="2.7.13.3"/>
    </reaction>
</comment>
<dbReference type="Gene3D" id="3.30.450.40">
    <property type="match status" value="1"/>
</dbReference>
<dbReference type="InterPro" id="IPR036890">
    <property type="entry name" value="HATPase_C_sf"/>
</dbReference>
<evidence type="ECO:0000256" key="5">
    <source>
        <dbReference type="ARBA" id="ARBA00022475"/>
    </source>
</evidence>
<keyword evidence="8" id="KW-0547">Nucleotide-binding</keyword>
<sequence>MILDKIDIGVLVNILGIGAFIAAFCLGIVLLFKTDEGRKLKAYIKQLQKSLDELDEQAKLIVKTDLELNKTQEELDKKISGLYTLQRLSRAISTTLDENQIFTRIEESLVKELGFEKAFALAFDNTKEGLPNLILKMHAGYDEDEAERFCQKLKEKNIMAALIKHGSLFSSLLPEGTNNYKRAEFKQAIEEIKTICGLSSFSGSLISTKDGYYGLIIMGNESALSVLTEGDEEMLGILATQLGQTIENAKLFEETFRSHQELERRVKERTQELSSALSAIQQISKRKSEFVSAVSHELRTPLTSIKGYASILAGGQLGELPKPAKERIEKINRHSNELTELINNLLDISRIESGRVELKIEPQDIRQIIEGISDIFMPHFKEKNIAFSSDIPEKLPGVLADANQIRRVFINLVGNAIKYTPAGGKISISARKDNGSISVSVSDSGCGIPEEDLEKIFDEFYRVSSQDNQTIKGTGLGLSLVKYIVEAHKGKIWASSKAGAGSTFTFSLPAA</sequence>
<feature type="transmembrane region" description="Helical" evidence="14">
    <location>
        <begin position="6"/>
        <end position="32"/>
    </location>
</feature>
<reference evidence="16 17" key="1">
    <citation type="submission" date="2017-09" db="EMBL/GenBank/DDBJ databases">
        <title>Depth-based differentiation of microbial function through sediment-hosted aquifers and enrichment of novel symbionts in the deep terrestrial subsurface.</title>
        <authorList>
            <person name="Probst A.J."/>
            <person name="Ladd B."/>
            <person name="Jarett J.K."/>
            <person name="Geller-Mcgrath D.E."/>
            <person name="Sieber C.M."/>
            <person name="Emerson J.B."/>
            <person name="Anantharaman K."/>
            <person name="Thomas B.C."/>
            <person name="Malmstrom R."/>
            <person name="Stieglmeier M."/>
            <person name="Klingl A."/>
            <person name="Woyke T."/>
            <person name="Ryan C.M."/>
            <person name="Banfield J.F."/>
        </authorList>
    </citation>
    <scope>NUCLEOTIDE SEQUENCE [LARGE SCALE GENOMIC DNA]</scope>
    <source>
        <strain evidence="16">CG11_big_fil_rev_8_21_14_0_20_42_13</strain>
    </source>
</reference>
<evidence type="ECO:0000256" key="14">
    <source>
        <dbReference type="SAM" id="Phobius"/>
    </source>
</evidence>
<keyword evidence="7" id="KW-0808">Transferase</keyword>
<dbReference type="InterPro" id="IPR003594">
    <property type="entry name" value="HATPase_dom"/>
</dbReference>
<dbReference type="EMBL" id="PCWA01000082">
    <property type="protein sequence ID" value="PIQ88930.1"/>
    <property type="molecule type" value="Genomic_DNA"/>
</dbReference>
<evidence type="ECO:0000256" key="9">
    <source>
        <dbReference type="ARBA" id="ARBA00022777"/>
    </source>
</evidence>
<dbReference type="InterPro" id="IPR005467">
    <property type="entry name" value="His_kinase_dom"/>
</dbReference>
<comment type="caution">
    <text evidence="16">The sequence shown here is derived from an EMBL/GenBank/DDBJ whole genome shotgun (WGS) entry which is preliminary data.</text>
</comment>
<keyword evidence="9" id="KW-0418">Kinase</keyword>
<evidence type="ECO:0000256" key="4">
    <source>
        <dbReference type="ARBA" id="ARBA00012438"/>
    </source>
</evidence>
<keyword evidence="10" id="KW-0067">ATP-binding</keyword>
<evidence type="ECO:0000256" key="13">
    <source>
        <dbReference type="SAM" id="Coils"/>
    </source>
</evidence>
<dbReference type="Proteomes" id="UP000229641">
    <property type="component" value="Unassembled WGS sequence"/>
</dbReference>
<dbReference type="PROSITE" id="PS50109">
    <property type="entry name" value="HIS_KIN"/>
    <property type="match status" value="1"/>
</dbReference>
<proteinExistence type="predicted"/>
<keyword evidence="12 14" id="KW-0472">Membrane</keyword>
<evidence type="ECO:0000313" key="16">
    <source>
        <dbReference type="EMBL" id="PIQ88930.1"/>
    </source>
</evidence>
<keyword evidence="14" id="KW-0812">Transmembrane</keyword>
<dbReference type="PANTHER" id="PTHR43547">
    <property type="entry name" value="TWO-COMPONENT HISTIDINE KINASE"/>
    <property type="match status" value="1"/>
</dbReference>
<keyword evidence="11" id="KW-0902">Two-component regulatory system</keyword>
<evidence type="ECO:0000256" key="3">
    <source>
        <dbReference type="ARBA" id="ARBA00004314"/>
    </source>
</evidence>
<dbReference type="CDD" id="cd00075">
    <property type="entry name" value="HATPase"/>
    <property type="match status" value="1"/>
</dbReference>
<dbReference type="Pfam" id="PF00512">
    <property type="entry name" value="HisKA"/>
    <property type="match status" value="1"/>
</dbReference>
<dbReference type="GO" id="GO:0005886">
    <property type="term" value="C:plasma membrane"/>
    <property type="evidence" value="ECO:0007669"/>
    <property type="project" value="UniProtKB-SubCell"/>
</dbReference>
<dbReference type="InterPro" id="IPR003661">
    <property type="entry name" value="HisK_dim/P_dom"/>
</dbReference>
<dbReference type="SMART" id="SM00387">
    <property type="entry name" value="HATPase_c"/>
    <property type="match status" value="1"/>
</dbReference>
<dbReference type="SMART" id="SM00388">
    <property type="entry name" value="HisKA"/>
    <property type="match status" value="1"/>
</dbReference>
<dbReference type="FunFam" id="3.30.565.10:FF:000023">
    <property type="entry name" value="PAS domain-containing sensor histidine kinase"/>
    <property type="match status" value="1"/>
</dbReference>
<evidence type="ECO:0000256" key="2">
    <source>
        <dbReference type="ARBA" id="ARBA00004236"/>
    </source>
</evidence>
<evidence type="ECO:0000256" key="6">
    <source>
        <dbReference type="ARBA" id="ARBA00022553"/>
    </source>
</evidence>
<evidence type="ECO:0000313" key="17">
    <source>
        <dbReference type="Proteomes" id="UP000229641"/>
    </source>
</evidence>
<feature type="domain" description="Histidine kinase" evidence="15">
    <location>
        <begin position="293"/>
        <end position="511"/>
    </location>
</feature>
<protein>
    <recommendedName>
        <fullName evidence="4">histidine kinase</fullName>
        <ecNumber evidence="4">2.7.13.3</ecNumber>
    </recommendedName>
</protein>
<accession>A0A2H0LWY1</accession>
<dbReference type="InterPro" id="IPR029016">
    <property type="entry name" value="GAF-like_dom_sf"/>
</dbReference>
<dbReference type="InterPro" id="IPR004358">
    <property type="entry name" value="Sig_transdc_His_kin-like_C"/>
</dbReference>
<dbReference type="SUPFAM" id="SSF55781">
    <property type="entry name" value="GAF domain-like"/>
    <property type="match status" value="1"/>
</dbReference>
<evidence type="ECO:0000256" key="1">
    <source>
        <dbReference type="ARBA" id="ARBA00000085"/>
    </source>
</evidence>
<dbReference type="AlphaFoldDB" id="A0A2H0LWY1"/>
<dbReference type="FunFam" id="1.10.287.130:FF:000001">
    <property type="entry name" value="Two-component sensor histidine kinase"/>
    <property type="match status" value="1"/>
</dbReference>
<evidence type="ECO:0000256" key="10">
    <source>
        <dbReference type="ARBA" id="ARBA00022840"/>
    </source>
</evidence>
<keyword evidence="5" id="KW-1003">Cell membrane</keyword>
<gene>
    <name evidence="16" type="ORF">COV72_05660</name>
</gene>
<keyword evidence="6" id="KW-0597">Phosphoprotein</keyword>
<evidence type="ECO:0000256" key="11">
    <source>
        <dbReference type="ARBA" id="ARBA00023012"/>
    </source>
</evidence>
<dbReference type="GO" id="GO:0000155">
    <property type="term" value="F:phosphorelay sensor kinase activity"/>
    <property type="evidence" value="ECO:0007669"/>
    <property type="project" value="InterPro"/>
</dbReference>
<dbReference type="CDD" id="cd00082">
    <property type="entry name" value="HisKA"/>
    <property type="match status" value="1"/>
</dbReference>
<dbReference type="PRINTS" id="PR00344">
    <property type="entry name" value="BCTRLSENSOR"/>
</dbReference>
<keyword evidence="14" id="KW-1133">Transmembrane helix</keyword>
<comment type="subcellular location">
    <subcellularLocation>
        <location evidence="2">Cell membrane</location>
    </subcellularLocation>
    <subcellularLocation>
        <location evidence="3">Membrane raft</location>
        <topology evidence="3">Multi-pass membrane protein</topology>
    </subcellularLocation>
</comment>
<dbReference type="Gene3D" id="3.30.565.10">
    <property type="entry name" value="Histidine kinase-like ATPase, C-terminal domain"/>
    <property type="match status" value="1"/>
</dbReference>
<dbReference type="Gene3D" id="1.10.287.130">
    <property type="match status" value="1"/>
</dbReference>
<dbReference type="GO" id="GO:0005524">
    <property type="term" value="F:ATP binding"/>
    <property type="evidence" value="ECO:0007669"/>
    <property type="project" value="UniProtKB-KW"/>
</dbReference>
<dbReference type="SUPFAM" id="SSF55874">
    <property type="entry name" value="ATPase domain of HSP90 chaperone/DNA topoisomerase II/histidine kinase"/>
    <property type="match status" value="1"/>
</dbReference>
<evidence type="ECO:0000259" key="15">
    <source>
        <dbReference type="PROSITE" id="PS50109"/>
    </source>
</evidence>